<comment type="caution">
    <text evidence="2">The sequence shown here is derived from an EMBL/GenBank/DDBJ whole genome shotgun (WGS) entry which is preliminary data.</text>
</comment>
<dbReference type="Proteomes" id="UP000246635">
    <property type="component" value="Unassembled WGS sequence"/>
</dbReference>
<dbReference type="AlphaFoldDB" id="A0A2V2YRW8"/>
<accession>A0A2V2YRW8</accession>
<organism evidence="2 3">
    <name type="scientific">Paenibacillus cellulosilyticus</name>
    <dbReference type="NCBI Taxonomy" id="375489"/>
    <lineage>
        <taxon>Bacteria</taxon>
        <taxon>Bacillati</taxon>
        <taxon>Bacillota</taxon>
        <taxon>Bacilli</taxon>
        <taxon>Bacillales</taxon>
        <taxon>Paenibacillaceae</taxon>
        <taxon>Paenibacillus</taxon>
    </lineage>
</organism>
<sequence length="94" mass="10532">MPTLAMYKQAVNTAFEVVGLERKVELTLAVVEKVKEDPGFERFTLLFDGPSDVFLPQQTLPLYHADLGELDIFVSPIGPTANGYRYEAIFHMAI</sequence>
<evidence type="ECO:0000313" key="2">
    <source>
        <dbReference type="EMBL" id="PWW00754.1"/>
    </source>
</evidence>
<evidence type="ECO:0000259" key="1">
    <source>
        <dbReference type="Pfam" id="PF21880"/>
    </source>
</evidence>
<reference evidence="2 3" key="1">
    <citation type="submission" date="2018-05" db="EMBL/GenBank/DDBJ databases">
        <title>Genomic Encyclopedia of Type Strains, Phase III (KMG-III): the genomes of soil and plant-associated and newly described type strains.</title>
        <authorList>
            <person name="Whitman W."/>
        </authorList>
    </citation>
    <scope>NUCLEOTIDE SEQUENCE [LARGE SCALE GENOMIC DNA]</scope>
    <source>
        <strain evidence="2 3">CECT 5696</strain>
    </source>
</reference>
<protein>
    <recommendedName>
        <fullName evidence="1">DUF6916 domain-containing protein</fullName>
    </recommendedName>
</protein>
<keyword evidence="3" id="KW-1185">Reference proteome</keyword>
<evidence type="ECO:0000313" key="3">
    <source>
        <dbReference type="Proteomes" id="UP000246635"/>
    </source>
</evidence>
<proteinExistence type="predicted"/>
<feature type="domain" description="DUF6916" evidence="1">
    <location>
        <begin position="3"/>
        <end position="90"/>
    </location>
</feature>
<gene>
    <name evidence="2" type="ORF">DFQ01_112107</name>
</gene>
<name>A0A2V2YRW8_9BACL</name>
<dbReference type="InterPro" id="IPR054209">
    <property type="entry name" value="DUF6916"/>
</dbReference>
<dbReference type="Pfam" id="PF21880">
    <property type="entry name" value="DUF6916"/>
    <property type="match status" value="1"/>
</dbReference>
<dbReference type="EMBL" id="QGTQ01000012">
    <property type="protein sequence ID" value="PWW00754.1"/>
    <property type="molecule type" value="Genomic_DNA"/>
</dbReference>